<feature type="domain" description="Glycosyltransferase 2-like" evidence="1">
    <location>
        <begin position="9"/>
        <end position="122"/>
    </location>
</feature>
<dbReference type="PANTHER" id="PTHR22916">
    <property type="entry name" value="GLYCOSYLTRANSFERASE"/>
    <property type="match status" value="1"/>
</dbReference>
<gene>
    <name evidence="3" type="ORF">ENT72_05905</name>
    <name evidence="2" type="ORF">ENU12_00235</name>
</gene>
<dbReference type="PANTHER" id="PTHR22916:SF3">
    <property type="entry name" value="UDP-GLCNAC:BETAGAL BETA-1,3-N-ACETYLGLUCOSAMINYLTRANSFERASE-LIKE PROTEIN 1"/>
    <property type="match status" value="1"/>
</dbReference>
<dbReference type="CDD" id="cd00761">
    <property type="entry name" value="Glyco_tranf_GTA_type"/>
    <property type="match status" value="1"/>
</dbReference>
<reference evidence="3" key="1">
    <citation type="journal article" date="2020" name="mSystems">
        <title>Genome- and Community-Level Interaction Insights into Carbon Utilization and Element Cycling Functions of Hydrothermarchaeota in Hydrothermal Sediment.</title>
        <authorList>
            <person name="Zhou Z."/>
            <person name="Liu Y."/>
            <person name="Xu W."/>
            <person name="Pan J."/>
            <person name="Luo Z.H."/>
            <person name="Li M."/>
        </authorList>
    </citation>
    <scope>NUCLEOTIDE SEQUENCE [LARGE SCALE GENOMIC DNA]</scope>
    <source>
        <strain evidence="3">SpSt-604</strain>
        <strain evidence="2">SpSt-640</strain>
    </source>
</reference>
<dbReference type="EMBL" id="DTBH01000006">
    <property type="protein sequence ID" value="HGQ76368.1"/>
    <property type="molecule type" value="Genomic_DNA"/>
</dbReference>
<sequence length="351" mass="40809">MDNKNVFISFVIPAYNASKYIERTLECVLNQTCSDFEIIIVDDGSTDRTSEVAEKFLLDSKFNSFKLIQKENGGVSSARNMGLSEASGDYVIFLDADDYVEKNLVEVIKKSSEKFDFDLIFWKYGNILENGKILKRIKYPKELQKFSEFESLELLRLFIRSDDYLFAIDSVAFSRKLLIEANLRFNEKHHYGEDQEFVYKALFKAKKAFFIPMELIYRLQHGESATKKTSIRHFDAYLSLIEIAKLVSEDKNIKGALANSYFAKKRAIYLFLSSVARTSQNFRTYSSWRNELEKTYPGIISEAKETAKEIKLCKEKNVLKAIALAVFKISPRLYFYLSKKLWKLRMILKTT</sequence>
<accession>A0A7C4W639</accession>
<evidence type="ECO:0000313" key="3">
    <source>
        <dbReference type="EMBL" id="HGU42429.1"/>
    </source>
</evidence>
<organism evidence="3">
    <name type="scientific">Fervidobacterium pennivorans</name>
    <dbReference type="NCBI Taxonomy" id="93466"/>
    <lineage>
        <taxon>Bacteria</taxon>
        <taxon>Thermotogati</taxon>
        <taxon>Thermotogota</taxon>
        <taxon>Thermotogae</taxon>
        <taxon>Thermotogales</taxon>
        <taxon>Fervidobacteriaceae</taxon>
        <taxon>Fervidobacterium</taxon>
    </lineage>
</organism>
<comment type="caution">
    <text evidence="3">The sequence shown here is derived from an EMBL/GenBank/DDBJ whole genome shotgun (WGS) entry which is preliminary data.</text>
</comment>
<dbReference type="AlphaFoldDB" id="A0A7C4W639"/>
<name>A0A7C4W639_FERPE</name>
<dbReference type="Gene3D" id="3.90.550.10">
    <property type="entry name" value="Spore Coat Polysaccharide Biosynthesis Protein SpsA, Chain A"/>
    <property type="match status" value="1"/>
</dbReference>
<dbReference type="InterPro" id="IPR029044">
    <property type="entry name" value="Nucleotide-diphossugar_trans"/>
</dbReference>
<dbReference type="Pfam" id="PF00535">
    <property type="entry name" value="Glycos_transf_2"/>
    <property type="match status" value="1"/>
</dbReference>
<evidence type="ECO:0000313" key="2">
    <source>
        <dbReference type="EMBL" id="HGQ76368.1"/>
    </source>
</evidence>
<dbReference type="SUPFAM" id="SSF53448">
    <property type="entry name" value="Nucleotide-diphospho-sugar transferases"/>
    <property type="match status" value="1"/>
</dbReference>
<proteinExistence type="predicted"/>
<protein>
    <submittedName>
        <fullName evidence="3">Glycosyltransferase family 2 protein</fullName>
    </submittedName>
</protein>
<dbReference type="GO" id="GO:0016758">
    <property type="term" value="F:hexosyltransferase activity"/>
    <property type="evidence" value="ECO:0007669"/>
    <property type="project" value="UniProtKB-ARBA"/>
</dbReference>
<evidence type="ECO:0000259" key="1">
    <source>
        <dbReference type="Pfam" id="PF00535"/>
    </source>
</evidence>
<dbReference type="EMBL" id="DSZT01000187">
    <property type="protein sequence ID" value="HGU42429.1"/>
    <property type="molecule type" value="Genomic_DNA"/>
</dbReference>
<dbReference type="InterPro" id="IPR001173">
    <property type="entry name" value="Glyco_trans_2-like"/>
</dbReference>
<keyword evidence="3" id="KW-0808">Transferase</keyword>